<reference evidence="2" key="1">
    <citation type="journal article" date="2020" name="Nat. Commun.">
        <title>Genome assembly of wild tea tree DASZ reveals pedigree and selection history of tea varieties.</title>
        <authorList>
            <person name="Zhang W."/>
            <person name="Zhang Y."/>
            <person name="Qiu H."/>
            <person name="Guo Y."/>
            <person name="Wan H."/>
            <person name="Zhang X."/>
            <person name="Scossa F."/>
            <person name="Alseekh S."/>
            <person name="Zhang Q."/>
            <person name="Wang P."/>
            <person name="Xu L."/>
            <person name="Schmidt M.H."/>
            <person name="Jia X."/>
            <person name="Li D."/>
            <person name="Zhu A."/>
            <person name="Guo F."/>
            <person name="Chen W."/>
            <person name="Ni D."/>
            <person name="Usadel B."/>
            <person name="Fernie A.R."/>
            <person name="Wen W."/>
        </authorList>
    </citation>
    <scope>NUCLEOTIDE SEQUENCE [LARGE SCALE GENOMIC DNA]</scope>
    <source>
        <strain evidence="2">cv. G240</strain>
    </source>
</reference>
<dbReference type="EMBL" id="JACBKZ010000004">
    <property type="protein sequence ID" value="KAF5952477.1"/>
    <property type="molecule type" value="Genomic_DNA"/>
</dbReference>
<evidence type="ECO:0000313" key="1">
    <source>
        <dbReference type="EMBL" id="KAF5952477.1"/>
    </source>
</evidence>
<reference evidence="1 2" key="2">
    <citation type="submission" date="2020-07" db="EMBL/GenBank/DDBJ databases">
        <title>Genome assembly of wild tea tree DASZ reveals pedigree and selection history of tea varieties.</title>
        <authorList>
            <person name="Zhang W."/>
        </authorList>
    </citation>
    <scope>NUCLEOTIDE SEQUENCE [LARGE SCALE GENOMIC DNA]</scope>
    <source>
        <strain evidence="2">cv. G240</strain>
        <tissue evidence="1">Leaf</tissue>
    </source>
</reference>
<protein>
    <submittedName>
        <fullName evidence="1">Uncharacterized protein</fullName>
    </submittedName>
</protein>
<evidence type="ECO:0000313" key="2">
    <source>
        <dbReference type="Proteomes" id="UP000593564"/>
    </source>
</evidence>
<gene>
    <name evidence="1" type="ORF">HYC85_010421</name>
</gene>
<dbReference type="Proteomes" id="UP000593564">
    <property type="component" value="Unassembled WGS sequence"/>
</dbReference>
<organism evidence="1 2">
    <name type="scientific">Camellia sinensis</name>
    <name type="common">Tea plant</name>
    <name type="synonym">Thea sinensis</name>
    <dbReference type="NCBI Taxonomy" id="4442"/>
    <lineage>
        <taxon>Eukaryota</taxon>
        <taxon>Viridiplantae</taxon>
        <taxon>Streptophyta</taxon>
        <taxon>Embryophyta</taxon>
        <taxon>Tracheophyta</taxon>
        <taxon>Spermatophyta</taxon>
        <taxon>Magnoliopsida</taxon>
        <taxon>eudicotyledons</taxon>
        <taxon>Gunneridae</taxon>
        <taxon>Pentapetalae</taxon>
        <taxon>asterids</taxon>
        <taxon>Ericales</taxon>
        <taxon>Theaceae</taxon>
        <taxon>Camellia</taxon>
    </lineage>
</organism>
<name>A0A7J7HJ87_CAMSI</name>
<dbReference type="AlphaFoldDB" id="A0A7J7HJ87"/>
<comment type="caution">
    <text evidence="1">The sequence shown here is derived from an EMBL/GenBank/DDBJ whole genome shotgun (WGS) entry which is preliminary data.</text>
</comment>
<keyword evidence="2" id="KW-1185">Reference proteome</keyword>
<proteinExistence type="predicted"/>
<sequence>MCKVFLGHLWVAGNYSINIIMPELNIKTKNWKELLTDKAFTREDLITIQKYETASTYSIVDAAFASVHGRSDAAAKAASSEKTAARIVAQTQLIFLCLEATRFEFGHIMGEETGEQECGSGEVVEKPPETIQEEFYRVALEEHERREYQGRKEAARDEIMEVVVAQMEEMRGVFIDANRFRQSVLSDILSVTSVFLEGLAQFLVGFLDHELLGEFNRCKKIWVSDFWYGMNE</sequence>
<accession>A0A7J7HJ87</accession>